<evidence type="ECO:0000313" key="6">
    <source>
        <dbReference type="Proteomes" id="UP000275267"/>
    </source>
</evidence>
<dbReference type="InterPro" id="IPR011009">
    <property type="entry name" value="Kinase-like_dom_sf"/>
</dbReference>
<dbReference type="InterPro" id="IPR008271">
    <property type="entry name" value="Ser/Thr_kinase_AS"/>
</dbReference>
<dbReference type="InterPro" id="IPR000719">
    <property type="entry name" value="Prot_kinase_dom"/>
</dbReference>
<dbReference type="SMART" id="SM00220">
    <property type="entry name" value="S_TKc"/>
    <property type="match status" value="1"/>
</dbReference>
<dbReference type="InterPro" id="IPR001245">
    <property type="entry name" value="Ser-Thr/Tyr_kinase_cat_dom"/>
</dbReference>
<keyword evidence="6" id="KW-1185">Reference proteome</keyword>
<dbReference type="STRING" id="4540.A0A3L6PUF4"/>
<dbReference type="GO" id="GO:0004674">
    <property type="term" value="F:protein serine/threonine kinase activity"/>
    <property type="evidence" value="ECO:0007669"/>
    <property type="project" value="TreeGrafter"/>
</dbReference>
<evidence type="ECO:0000256" key="1">
    <source>
        <dbReference type="ARBA" id="ARBA00022741"/>
    </source>
</evidence>
<accession>A0A3L6PUF4</accession>
<dbReference type="Proteomes" id="UP000275267">
    <property type="component" value="Unassembled WGS sequence"/>
</dbReference>
<dbReference type="GO" id="GO:0005886">
    <property type="term" value="C:plasma membrane"/>
    <property type="evidence" value="ECO:0007669"/>
    <property type="project" value="TreeGrafter"/>
</dbReference>
<dbReference type="AlphaFoldDB" id="A0A3L6PUF4"/>
<dbReference type="GO" id="GO:0007166">
    <property type="term" value="P:cell surface receptor signaling pathway"/>
    <property type="evidence" value="ECO:0007669"/>
    <property type="project" value="InterPro"/>
</dbReference>
<keyword evidence="1" id="KW-0547">Nucleotide-binding</keyword>
<dbReference type="EMBL" id="PQIB02000016">
    <property type="protein sequence ID" value="RLM61916.1"/>
    <property type="molecule type" value="Genomic_DNA"/>
</dbReference>
<sequence length="233" mass="25614">MAASPRLKSTDPKARQAGLGAEQSEEEDGGVGGEERRGCEVDIPILVYEFVPKGSLDDILHGSREPLDLDQRLDIAAQSARGLAYLHSDTITAILHGDVKPANILLSDDLVPISDFGISRMITIDEKYTRNVIGAMSYVDPVYLQSGGLTSKSDVYSFGVVVLELITRKKASDSNSLLRDFIHSYTKEKRVIELVDSEIAATENMERLHSLARMVVECIDLNIDRSTRIFASC</sequence>
<dbReference type="GO" id="GO:0005524">
    <property type="term" value="F:ATP binding"/>
    <property type="evidence" value="ECO:0007669"/>
    <property type="project" value="UniProtKB-KW"/>
</dbReference>
<gene>
    <name evidence="5" type="ORF">C2845_PM14G15440</name>
</gene>
<evidence type="ECO:0000259" key="4">
    <source>
        <dbReference type="PROSITE" id="PS50011"/>
    </source>
</evidence>
<reference evidence="6" key="1">
    <citation type="journal article" date="2019" name="Nat. Commun.">
        <title>The genome of broomcorn millet.</title>
        <authorList>
            <person name="Zou C."/>
            <person name="Miki D."/>
            <person name="Li D."/>
            <person name="Tang Q."/>
            <person name="Xiao L."/>
            <person name="Rajput S."/>
            <person name="Deng P."/>
            <person name="Jia W."/>
            <person name="Huang R."/>
            <person name="Zhang M."/>
            <person name="Sun Y."/>
            <person name="Hu J."/>
            <person name="Fu X."/>
            <person name="Schnable P.S."/>
            <person name="Li F."/>
            <person name="Zhang H."/>
            <person name="Feng B."/>
            <person name="Zhu X."/>
            <person name="Liu R."/>
            <person name="Schnable J.C."/>
            <person name="Zhu J.-K."/>
            <person name="Zhang H."/>
        </authorList>
    </citation>
    <scope>NUCLEOTIDE SEQUENCE [LARGE SCALE GENOMIC DNA]</scope>
</reference>
<dbReference type="PROSITE" id="PS50011">
    <property type="entry name" value="PROTEIN_KINASE_DOM"/>
    <property type="match status" value="1"/>
</dbReference>
<name>A0A3L6PUF4_PANMI</name>
<dbReference type="PANTHER" id="PTHR27005:SF177">
    <property type="entry name" value="PROTEIN KINASE DOMAIN-CONTAINING PROTEIN"/>
    <property type="match status" value="1"/>
</dbReference>
<feature type="domain" description="Protein kinase" evidence="4">
    <location>
        <begin position="1"/>
        <end position="233"/>
    </location>
</feature>
<dbReference type="Gene3D" id="1.10.510.10">
    <property type="entry name" value="Transferase(Phosphotransferase) domain 1"/>
    <property type="match status" value="1"/>
</dbReference>
<comment type="caution">
    <text evidence="5">The sequence shown here is derived from an EMBL/GenBank/DDBJ whole genome shotgun (WGS) entry which is preliminary data.</text>
</comment>
<proteinExistence type="predicted"/>
<evidence type="ECO:0000256" key="2">
    <source>
        <dbReference type="ARBA" id="ARBA00022840"/>
    </source>
</evidence>
<dbReference type="SUPFAM" id="SSF56112">
    <property type="entry name" value="Protein kinase-like (PK-like)"/>
    <property type="match status" value="1"/>
</dbReference>
<dbReference type="OrthoDB" id="684810at2759"/>
<evidence type="ECO:0000313" key="5">
    <source>
        <dbReference type="EMBL" id="RLM61916.1"/>
    </source>
</evidence>
<evidence type="ECO:0000256" key="3">
    <source>
        <dbReference type="SAM" id="MobiDB-lite"/>
    </source>
</evidence>
<dbReference type="Pfam" id="PF07714">
    <property type="entry name" value="PK_Tyr_Ser-Thr"/>
    <property type="match status" value="1"/>
</dbReference>
<protein>
    <recommendedName>
        <fullName evidence="4">Protein kinase domain-containing protein</fullName>
    </recommendedName>
</protein>
<dbReference type="InterPro" id="IPR045274">
    <property type="entry name" value="WAK-like"/>
</dbReference>
<feature type="region of interest" description="Disordered" evidence="3">
    <location>
        <begin position="1"/>
        <end position="36"/>
    </location>
</feature>
<dbReference type="PROSITE" id="PS00108">
    <property type="entry name" value="PROTEIN_KINASE_ST"/>
    <property type="match status" value="1"/>
</dbReference>
<keyword evidence="2" id="KW-0067">ATP-binding</keyword>
<dbReference type="PANTHER" id="PTHR27005">
    <property type="entry name" value="WALL-ASSOCIATED RECEPTOR KINASE-LIKE 21"/>
    <property type="match status" value="1"/>
</dbReference>
<organism evidence="5 6">
    <name type="scientific">Panicum miliaceum</name>
    <name type="common">Proso millet</name>
    <name type="synonym">Broomcorn millet</name>
    <dbReference type="NCBI Taxonomy" id="4540"/>
    <lineage>
        <taxon>Eukaryota</taxon>
        <taxon>Viridiplantae</taxon>
        <taxon>Streptophyta</taxon>
        <taxon>Embryophyta</taxon>
        <taxon>Tracheophyta</taxon>
        <taxon>Spermatophyta</taxon>
        <taxon>Magnoliopsida</taxon>
        <taxon>Liliopsida</taxon>
        <taxon>Poales</taxon>
        <taxon>Poaceae</taxon>
        <taxon>PACMAD clade</taxon>
        <taxon>Panicoideae</taxon>
        <taxon>Panicodae</taxon>
        <taxon>Paniceae</taxon>
        <taxon>Panicinae</taxon>
        <taxon>Panicum</taxon>
        <taxon>Panicum sect. Panicum</taxon>
    </lineage>
</organism>